<dbReference type="Gramene" id="AET5Gv20363400.1">
    <property type="protein sequence ID" value="AET5Gv20363400.1"/>
    <property type="gene ID" value="AET5Gv20363400"/>
</dbReference>
<dbReference type="Proteomes" id="UP000015105">
    <property type="component" value="Chromosome 5D"/>
</dbReference>
<dbReference type="EnsemblPlants" id="AET5Gv20363400.1">
    <property type="protein sequence ID" value="AET5Gv20363400.1"/>
    <property type="gene ID" value="AET5Gv20363400"/>
</dbReference>
<evidence type="ECO:0000313" key="1">
    <source>
        <dbReference type="EnsemblPlants" id="AET5Gv20363400.1"/>
    </source>
</evidence>
<reference evidence="1" key="4">
    <citation type="submission" date="2019-03" db="UniProtKB">
        <authorList>
            <consortium name="EnsemblPlants"/>
        </authorList>
    </citation>
    <scope>IDENTIFICATION</scope>
</reference>
<proteinExistence type="predicted"/>
<reference evidence="1" key="3">
    <citation type="journal article" date="2017" name="Nature">
        <title>Genome sequence of the progenitor of the wheat D genome Aegilops tauschii.</title>
        <authorList>
            <person name="Luo M.C."/>
            <person name="Gu Y.Q."/>
            <person name="Puiu D."/>
            <person name="Wang H."/>
            <person name="Twardziok S.O."/>
            <person name="Deal K.R."/>
            <person name="Huo N."/>
            <person name="Zhu T."/>
            <person name="Wang L."/>
            <person name="Wang Y."/>
            <person name="McGuire P.E."/>
            <person name="Liu S."/>
            <person name="Long H."/>
            <person name="Ramasamy R.K."/>
            <person name="Rodriguez J.C."/>
            <person name="Van S.L."/>
            <person name="Yuan L."/>
            <person name="Wang Z."/>
            <person name="Xia Z."/>
            <person name="Xiao L."/>
            <person name="Anderson O.D."/>
            <person name="Ouyang S."/>
            <person name="Liang Y."/>
            <person name="Zimin A.V."/>
            <person name="Pertea G."/>
            <person name="Qi P."/>
            <person name="Bennetzen J.L."/>
            <person name="Dai X."/>
            <person name="Dawson M.W."/>
            <person name="Muller H.G."/>
            <person name="Kugler K."/>
            <person name="Rivarola-Duarte L."/>
            <person name="Spannagl M."/>
            <person name="Mayer K.F.X."/>
            <person name="Lu F.H."/>
            <person name="Bevan M.W."/>
            <person name="Leroy P."/>
            <person name="Li P."/>
            <person name="You F.M."/>
            <person name="Sun Q."/>
            <person name="Liu Z."/>
            <person name="Lyons E."/>
            <person name="Wicker T."/>
            <person name="Salzberg S.L."/>
            <person name="Devos K.M."/>
            <person name="Dvorak J."/>
        </authorList>
    </citation>
    <scope>NUCLEOTIDE SEQUENCE [LARGE SCALE GENOMIC DNA]</scope>
    <source>
        <strain evidence="1">cv. AL8/78</strain>
    </source>
</reference>
<name>A0A453KBC5_AEGTS</name>
<dbReference type="AlphaFoldDB" id="A0A453KBC5"/>
<evidence type="ECO:0000313" key="2">
    <source>
        <dbReference type="Proteomes" id="UP000015105"/>
    </source>
</evidence>
<keyword evidence="2" id="KW-1185">Reference proteome</keyword>
<accession>A0A453KBC5</accession>
<sequence>MIWSCGILLCGRRKKGCVSSAVRGVGVPRHFHHIGEVLRWWRSESTWTAASFRWAGMVVCDDTDENPARLWSVLAAMAPVGVVPLLGGVAEVCRHPPFPTWVVVSG</sequence>
<reference evidence="2" key="1">
    <citation type="journal article" date="2014" name="Science">
        <title>Ancient hybridizations among the ancestral genomes of bread wheat.</title>
        <authorList>
            <consortium name="International Wheat Genome Sequencing Consortium,"/>
            <person name="Marcussen T."/>
            <person name="Sandve S.R."/>
            <person name="Heier L."/>
            <person name="Spannagl M."/>
            <person name="Pfeifer M."/>
            <person name="Jakobsen K.S."/>
            <person name="Wulff B.B."/>
            <person name="Steuernagel B."/>
            <person name="Mayer K.F."/>
            <person name="Olsen O.A."/>
        </authorList>
    </citation>
    <scope>NUCLEOTIDE SEQUENCE [LARGE SCALE GENOMIC DNA]</scope>
    <source>
        <strain evidence="2">cv. AL8/78</strain>
    </source>
</reference>
<reference evidence="2" key="2">
    <citation type="journal article" date="2017" name="Nat. Plants">
        <title>The Aegilops tauschii genome reveals multiple impacts of transposons.</title>
        <authorList>
            <person name="Zhao G."/>
            <person name="Zou C."/>
            <person name="Li K."/>
            <person name="Wang K."/>
            <person name="Li T."/>
            <person name="Gao L."/>
            <person name="Zhang X."/>
            <person name="Wang H."/>
            <person name="Yang Z."/>
            <person name="Liu X."/>
            <person name="Jiang W."/>
            <person name="Mao L."/>
            <person name="Kong X."/>
            <person name="Jiao Y."/>
            <person name="Jia J."/>
        </authorList>
    </citation>
    <scope>NUCLEOTIDE SEQUENCE [LARGE SCALE GENOMIC DNA]</scope>
    <source>
        <strain evidence="2">cv. AL8/78</strain>
    </source>
</reference>
<protein>
    <submittedName>
        <fullName evidence="1">Uncharacterized protein</fullName>
    </submittedName>
</protein>
<reference evidence="1" key="5">
    <citation type="journal article" date="2021" name="G3 (Bethesda)">
        <title>Aegilops tauschii genome assembly Aet v5.0 features greater sequence contiguity and improved annotation.</title>
        <authorList>
            <person name="Wang L."/>
            <person name="Zhu T."/>
            <person name="Rodriguez J.C."/>
            <person name="Deal K.R."/>
            <person name="Dubcovsky J."/>
            <person name="McGuire P.E."/>
            <person name="Lux T."/>
            <person name="Spannagl M."/>
            <person name="Mayer K.F.X."/>
            <person name="Baldrich P."/>
            <person name="Meyers B.C."/>
            <person name="Huo N."/>
            <person name="Gu Y.Q."/>
            <person name="Zhou H."/>
            <person name="Devos K.M."/>
            <person name="Bennetzen J.L."/>
            <person name="Unver T."/>
            <person name="Budak H."/>
            <person name="Gulick P.J."/>
            <person name="Galiba G."/>
            <person name="Kalapos B."/>
            <person name="Nelson D.R."/>
            <person name="Li P."/>
            <person name="You F.M."/>
            <person name="Luo M.C."/>
            <person name="Dvorak J."/>
        </authorList>
    </citation>
    <scope>NUCLEOTIDE SEQUENCE [LARGE SCALE GENOMIC DNA]</scope>
    <source>
        <strain evidence="1">cv. AL8/78</strain>
    </source>
</reference>
<organism evidence="1 2">
    <name type="scientific">Aegilops tauschii subsp. strangulata</name>
    <name type="common">Goatgrass</name>
    <dbReference type="NCBI Taxonomy" id="200361"/>
    <lineage>
        <taxon>Eukaryota</taxon>
        <taxon>Viridiplantae</taxon>
        <taxon>Streptophyta</taxon>
        <taxon>Embryophyta</taxon>
        <taxon>Tracheophyta</taxon>
        <taxon>Spermatophyta</taxon>
        <taxon>Magnoliopsida</taxon>
        <taxon>Liliopsida</taxon>
        <taxon>Poales</taxon>
        <taxon>Poaceae</taxon>
        <taxon>BOP clade</taxon>
        <taxon>Pooideae</taxon>
        <taxon>Triticodae</taxon>
        <taxon>Triticeae</taxon>
        <taxon>Triticinae</taxon>
        <taxon>Aegilops</taxon>
    </lineage>
</organism>